<accession>A0A4R5MMP0</accession>
<reference evidence="1 2" key="1">
    <citation type="submission" date="2019-02" db="EMBL/GenBank/DDBJ databases">
        <title>Pedobacter sp. nov., a novel speices isolated from soil of pinguins habitat in Antarcitica.</title>
        <authorList>
            <person name="He R.-H."/>
        </authorList>
    </citation>
    <scope>NUCLEOTIDE SEQUENCE [LARGE SCALE GENOMIC DNA]</scope>
    <source>
        <strain evidence="1 2">E01020</strain>
    </source>
</reference>
<dbReference type="RefSeq" id="WP_133262129.1">
    <property type="nucleotide sequence ID" value="NZ_SJCY01000004.1"/>
</dbReference>
<dbReference type="Proteomes" id="UP000295668">
    <property type="component" value="Unassembled WGS sequence"/>
</dbReference>
<dbReference type="AlphaFoldDB" id="A0A4R5MMP0"/>
<protein>
    <submittedName>
        <fullName evidence="1">Uncharacterized protein</fullName>
    </submittedName>
</protein>
<keyword evidence="2" id="KW-1185">Reference proteome</keyword>
<gene>
    <name evidence="1" type="ORF">EZJ43_07730</name>
</gene>
<name>A0A4R5MMP0_9SPHI</name>
<proteinExistence type="predicted"/>
<organism evidence="1 2">
    <name type="scientific">Pedobacter changchengzhani</name>
    <dbReference type="NCBI Taxonomy" id="2529274"/>
    <lineage>
        <taxon>Bacteria</taxon>
        <taxon>Pseudomonadati</taxon>
        <taxon>Bacteroidota</taxon>
        <taxon>Sphingobacteriia</taxon>
        <taxon>Sphingobacteriales</taxon>
        <taxon>Sphingobacteriaceae</taxon>
        <taxon>Pedobacter</taxon>
    </lineage>
</organism>
<evidence type="ECO:0000313" key="1">
    <source>
        <dbReference type="EMBL" id="TDG36399.1"/>
    </source>
</evidence>
<sequence length="344" mass="40341">MKISISFFLALFGLQNCKAQKDKTLPADLNEYSILDTNLKSENLEVILLTKEARYSGPIRLFYSVNKQVILEEDLFGYRYTKLDENANVIDTLFVPLEGGQRTCFIREYAIHKRSKADYYYTTWPLNGDKTRKNMSVLNEDLSMTDEKTIELEEQLLRKAEYYFYELDYRTKANYEVSSTKMLFACNDGKWQLLYITSPKRIAYIKDDLKSDRYRDDFYKNWTHERDDEYKKFTLKYFIKEKKVKYTMPQGGHSGGSSGGYSDKAWAGTGYFDIPLLNDTLKIMQSDLIVEDVSPFPKKRYYLSNGNNEPLSSFHFNITTGSSLNYAILSNSIWRVYVIRKKQK</sequence>
<dbReference type="OrthoDB" id="7024294at2"/>
<dbReference type="EMBL" id="SJCY01000004">
    <property type="protein sequence ID" value="TDG36399.1"/>
    <property type="molecule type" value="Genomic_DNA"/>
</dbReference>
<evidence type="ECO:0000313" key="2">
    <source>
        <dbReference type="Proteomes" id="UP000295668"/>
    </source>
</evidence>
<comment type="caution">
    <text evidence="1">The sequence shown here is derived from an EMBL/GenBank/DDBJ whole genome shotgun (WGS) entry which is preliminary data.</text>
</comment>